<evidence type="ECO:0000313" key="2">
    <source>
        <dbReference type="Proteomes" id="UP000494120"/>
    </source>
</evidence>
<dbReference type="EMBL" id="CABVQG010000016">
    <property type="protein sequence ID" value="VWC89592.1"/>
    <property type="molecule type" value="Genomic_DNA"/>
</dbReference>
<sequence length="79" mass="9048">MQESLFKAIMGHEGEIYNEETKKDLLDTVIAFFPPTPPINFVESAYINDGKMHIKFTAEATELLRQQGWEEMDAQREAG</sequence>
<organism evidence="1 2">
    <name type="scientific">Burkholderia aenigmatica</name>
    <dbReference type="NCBI Taxonomy" id="2015348"/>
    <lineage>
        <taxon>Bacteria</taxon>
        <taxon>Pseudomonadati</taxon>
        <taxon>Pseudomonadota</taxon>
        <taxon>Betaproteobacteria</taxon>
        <taxon>Burkholderiales</taxon>
        <taxon>Burkholderiaceae</taxon>
        <taxon>Burkholderia</taxon>
        <taxon>Burkholderia cepacia complex</taxon>
    </lineage>
</organism>
<reference evidence="1 2" key="1">
    <citation type="submission" date="2019-09" db="EMBL/GenBank/DDBJ databases">
        <authorList>
            <person name="Depoorter E."/>
        </authorList>
    </citation>
    <scope>NUCLEOTIDE SEQUENCE [LARGE SCALE GENOMIC DNA]</scope>
    <source>
        <strain evidence="1 2">R-17378</strain>
    </source>
</reference>
<name>A0ABY6XVG3_9BURK</name>
<keyword evidence="2" id="KW-1185">Reference proteome</keyword>
<accession>A0ABY6XVG3</accession>
<comment type="caution">
    <text evidence="1">The sequence shown here is derived from an EMBL/GenBank/DDBJ whole genome shotgun (WGS) entry which is preliminary data.</text>
</comment>
<proteinExistence type="predicted"/>
<protein>
    <submittedName>
        <fullName evidence="1">Uncharacterized protein</fullName>
    </submittedName>
</protein>
<evidence type="ECO:0000313" key="1">
    <source>
        <dbReference type="EMBL" id="VWC89592.1"/>
    </source>
</evidence>
<dbReference type="Proteomes" id="UP000494120">
    <property type="component" value="Unassembled WGS sequence"/>
</dbReference>
<gene>
    <name evidence="1" type="ORF">BLA17378_04474</name>
</gene>